<dbReference type="EMBL" id="CYKH01001230">
    <property type="protein sequence ID" value="CUG86018.1"/>
    <property type="molecule type" value="Genomic_DNA"/>
</dbReference>
<dbReference type="AlphaFoldDB" id="A0A0S4JAJ8"/>
<dbReference type="VEuPathDB" id="TriTrypDB:BSAL_91320"/>
<keyword evidence="1" id="KW-0812">Transmembrane</keyword>
<dbReference type="Proteomes" id="UP000051952">
    <property type="component" value="Unassembled WGS sequence"/>
</dbReference>
<evidence type="ECO:0000256" key="1">
    <source>
        <dbReference type="SAM" id="Phobius"/>
    </source>
</evidence>
<keyword evidence="1" id="KW-0472">Membrane</keyword>
<name>A0A0S4JAJ8_BODSA</name>
<gene>
    <name evidence="2" type="ORF">BSAL_91320</name>
</gene>
<sequence>MRRTAIRLNEVKSDVMREVWGRTKLFMGRVVCFAFGFGAGGLLCARNVTLEIAYVKFITVDCEHRCSARLEDIYKLNVQGLKDDSDAALRAISKPLSEAEQSKILETTIAHILVPTSYDSLFGRDVVFYNEKGKLTVLDRDEFDAIRQNWRTVLNHFGVRECVRAFRNGRYFDEYDRHVVDDVLITCRNEMKMGRAGKNNIEAQS</sequence>
<reference evidence="3" key="1">
    <citation type="submission" date="2015-09" db="EMBL/GenBank/DDBJ databases">
        <authorList>
            <consortium name="Pathogen Informatics"/>
        </authorList>
    </citation>
    <scope>NUCLEOTIDE SEQUENCE [LARGE SCALE GENOMIC DNA]</scope>
    <source>
        <strain evidence="3">Lake Konstanz</strain>
    </source>
</reference>
<organism evidence="2 3">
    <name type="scientific">Bodo saltans</name>
    <name type="common">Flagellated protozoan</name>
    <dbReference type="NCBI Taxonomy" id="75058"/>
    <lineage>
        <taxon>Eukaryota</taxon>
        <taxon>Discoba</taxon>
        <taxon>Euglenozoa</taxon>
        <taxon>Kinetoplastea</taxon>
        <taxon>Metakinetoplastina</taxon>
        <taxon>Eubodonida</taxon>
        <taxon>Bodonidae</taxon>
        <taxon>Bodo</taxon>
    </lineage>
</organism>
<evidence type="ECO:0000313" key="2">
    <source>
        <dbReference type="EMBL" id="CUG86018.1"/>
    </source>
</evidence>
<feature type="transmembrane region" description="Helical" evidence="1">
    <location>
        <begin position="26"/>
        <end position="43"/>
    </location>
</feature>
<keyword evidence="3" id="KW-1185">Reference proteome</keyword>
<accession>A0A0S4JAJ8</accession>
<proteinExistence type="predicted"/>
<evidence type="ECO:0000313" key="3">
    <source>
        <dbReference type="Proteomes" id="UP000051952"/>
    </source>
</evidence>
<protein>
    <submittedName>
        <fullName evidence="2">Membrane-associated protein, putative</fullName>
    </submittedName>
</protein>
<keyword evidence="1" id="KW-1133">Transmembrane helix</keyword>